<dbReference type="PANTHER" id="PTHR21015:SF22">
    <property type="entry name" value="GLYCOSYLTRANSFERASE"/>
    <property type="match status" value="1"/>
</dbReference>
<accession>A0AAU3HQ31</accession>
<organism evidence="1">
    <name type="scientific">Streptomyces sp. NBC_01393</name>
    <dbReference type="NCBI Taxonomy" id="2903851"/>
    <lineage>
        <taxon>Bacteria</taxon>
        <taxon>Bacillati</taxon>
        <taxon>Actinomycetota</taxon>
        <taxon>Actinomycetes</taxon>
        <taxon>Kitasatosporales</taxon>
        <taxon>Streptomycetaceae</taxon>
        <taxon>Streptomyces</taxon>
    </lineage>
</organism>
<name>A0AAU3HQ31_9ACTN</name>
<dbReference type="GO" id="GO:0016757">
    <property type="term" value="F:glycosyltransferase activity"/>
    <property type="evidence" value="ECO:0007669"/>
    <property type="project" value="TreeGrafter"/>
</dbReference>
<gene>
    <name evidence="1" type="ORF">OG699_02740</name>
</gene>
<proteinExistence type="predicted"/>
<sequence length="373" mass="39349">MNVLLCPLNDPGYLYPALAVGRELRRRAHTVHVLAEPRAAPPATAAGLEVSAVTDATAVSVAHWTVRGPEQYTEVARAVRRLRPDVLVTSVLCHGALVAAEAAGLPVVVLGLAAHLWPYRTGGAGPADAHDRAWRLTETLKHYRAVREAAGLAPRHDRFPDTPLLGTTFLLRGHPVLEPAGAELPPAVRHVGPCWWEPEPSSTEPLPDSKPLAYVHLGRTFGGASLWPRLNAAFTSGTYRAVVELGRSGAPEAAADADLIVGRRPWMGPLVDRADLVLTNATSAPVLAALLHGKPLLVAPNGSEQQVLAAACLRAGVARRLPEGGAPAAELRAAVEATARDPRLRARAEEIGGLLAEGKSETRAADAVESATR</sequence>
<dbReference type="PANTHER" id="PTHR21015">
    <property type="entry name" value="UDP-N-ACETYLGLUCOSAMINE--N-ACETYLMURAMYL-(PENTAPEPTIDE) PYROPHOSPHORYL-UNDECAPRENOL N-ACETYLGLUCOSAMINE TRANSFERASE 1"/>
    <property type="match status" value="1"/>
</dbReference>
<dbReference type="SUPFAM" id="SSF53756">
    <property type="entry name" value="UDP-Glycosyltransferase/glycogen phosphorylase"/>
    <property type="match status" value="1"/>
</dbReference>
<evidence type="ECO:0000313" key="1">
    <source>
        <dbReference type="EMBL" id="WTZ07009.1"/>
    </source>
</evidence>
<dbReference type="AlphaFoldDB" id="A0AAU3HQ31"/>
<dbReference type="EMBL" id="CP109546">
    <property type="protein sequence ID" value="WTZ07009.1"/>
    <property type="molecule type" value="Genomic_DNA"/>
</dbReference>
<dbReference type="Gene3D" id="3.40.50.2000">
    <property type="entry name" value="Glycogen Phosphorylase B"/>
    <property type="match status" value="2"/>
</dbReference>
<protein>
    <submittedName>
        <fullName evidence="1">Glycosyltransferase</fullName>
    </submittedName>
</protein>
<reference evidence="1" key="1">
    <citation type="submission" date="2022-10" db="EMBL/GenBank/DDBJ databases">
        <title>The complete genomes of actinobacterial strains from the NBC collection.</title>
        <authorList>
            <person name="Joergensen T.S."/>
            <person name="Alvarez Arevalo M."/>
            <person name="Sterndorff E.B."/>
            <person name="Faurdal D."/>
            <person name="Vuksanovic O."/>
            <person name="Mourched A.-S."/>
            <person name="Charusanti P."/>
            <person name="Shaw S."/>
            <person name="Blin K."/>
            <person name="Weber T."/>
        </authorList>
    </citation>
    <scope>NUCLEOTIDE SEQUENCE</scope>
    <source>
        <strain evidence="1">NBC_01393</strain>
    </source>
</reference>